<comment type="caution">
    <text evidence="1">The sequence shown here is derived from an EMBL/GenBank/DDBJ whole genome shotgun (WGS) entry which is preliminary data.</text>
</comment>
<evidence type="ECO:0000313" key="1">
    <source>
        <dbReference type="EMBL" id="MDT0352902.1"/>
    </source>
</evidence>
<organism evidence="1 2">
    <name type="scientific">Pseudonocardia charpentierae</name>
    <dbReference type="NCBI Taxonomy" id="3075545"/>
    <lineage>
        <taxon>Bacteria</taxon>
        <taxon>Bacillati</taxon>
        <taxon>Actinomycetota</taxon>
        <taxon>Actinomycetes</taxon>
        <taxon>Pseudonocardiales</taxon>
        <taxon>Pseudonocardiaceae</taxon>
        <taxon>Pseudonocardia</taxon>
    </lineage>
</organism>
<protein>
    <submittedName>
        <fullName evidence="1">Uncharacterized protein</fullName>
    </submittedName>
</protein>
<name>A0ABU2NH33_9PSEU</name>
<gene>
    <name evidence="1" type="ORF">RM445_25605</name>
</gene>
<dbReference type="EMBL" id="JAVREJ010000023">
    <property type="protein sequence ID" value="MDT0352902.1"/>
    <property type="molecule type" value="Genomic_DNA"/>
</dbReference>
<sequence>MKRPAAPRGRHRTDYVPKARREAQRVAGFLQHALGAGRPELAGRVPVRPLVVIVDGRLMVDAWPSGVTVVMTSTLIEALRALPAVLDTEAAAAVYELARRDTTWKPPRTR</sequence>
<reference evidence="2" key="1">
    <citation type="submission" date="2023-07" db="EMBL/GenBank/DDBJ databases">
        <title>30 novel species of actinomycetes from the DSMZ collection.</title>
        <authorList>
            <person name="Nouioui I."/>
        </authorList>
    </citation>
    <scope>NUCLEOTIDE SEQUENCE [LARGE SCALE GENOMIC DNA]</scope>
    <source>
        <strain evidence="2">DSM 45834</strain>
    </source>
</reference>
<keyword evidence="2" id="KW-1185">Reference proteome</keyword>
<dbReference type="RefSeq" id="WP_311559412.1">
    <property type="nucleotide sequence ID" value="NZ_JAVREJ010000023.1"/>
</dbReference>
<accession>A0ABU2NH33</accession>
<dbReference type="Proteomes" id="UP001183202">
    <property type="component" value="Unassembled WGS sequence"/>
</dbReference>
<proteinExistence type="predicted"/>
<evidence type="ECO:0000313" key="2">
    <source>
        <dbReference type="Proteomes" id="UP001183202"/>
    </source>
</evidence>